<reference evidence="5" key="2">
    <citation type="submission" date="2021-08" db="EMBL/GenBank/DDBJ databases">
        <authorList>
            <person name="Tani A."/>
            <person name="Ola A."/>
            <person name="Ogura Y."/>
            <person name="Katsura K."/>
            <person name="Hayashi T."/>
        </authorList>
    </citation>
    <scope>NUCLEOTIDE SEQUENCE</scope>
    <source>
        <strain evidence="5">NBRC 15686</strain>
    </source>
</reference>
<dbReference type="Gene3D" id="3.40.1350.10">
    <property type="match status" value="1"/>
</dbReference>
<sequence>MTKPFRLTAERQAPEAKIQRDILRYLGATLPHGFILHHSPNGGMLKGEVGRSRGLGTKPGWPDLQVIGRLDSGEPFTGYIEVKAPKGRLSEEQIAMRDRLIDCGYPVGVARSIDDVRELVRAWGLPSRDVAIRRSEAA</sequence>
<dbReference type="InterPro" id="IPR014883">
    <property type="entry name" value="VRR_NUC"/>
</dbReference>
<comment type="caution">
    <text evidence="5">The sequence shown here is derived from an EMBL/GenBank/DDBJ whole genome shotgun (WGS) entry which is preliminary data.</text>
</comment>
<evidence type="ECO:0000256" key="1">
    <source>
        <dbReference type="ARBA" id="ARBA00001946"/>
    </source>
</evidence>
<dbReference type="SMART" id="SM00990">
    <property type="entry name" value="VRR_NUC"/>
    <property type="match status" value="1"/>
</dbReference>
<evidence type="ECO:0000259" key="4">
    <source>
        <dbReference type="SMART" id="SM00990"/>
    </source>
</evidence>
<reference evidence="5" key="1">
    <citation type="journal article" date="2021" name="Front. Microbiol.">
        <title>Comprehensive Comparative Genomics and Phenotyping of Methylobacterium Species.</title>
        <authorList>
            <person name="Alessa O."/>
            <person name="Ogura Y."/>
            <person name="Fujitani Y."/>
            <person name="Takami H."/>
            <person name="Hayashi T."/>
            <person name="Sahin N."/>
            <person name="Tani A."/>
        </authorList>
    </citation>
    <scope>NUCLEOTIDE SEQUENCE</scope>
    <source>
        <strain evidence="5">NBRC 15686</strain>
    </source>
</reference>
<comment type="cofactor">
    <cofactor evidence="1">
        <name>Mg(2+)</name>
        <dbReference type="ChEBI" id="CHEBI:18420"/>
    </cofactor>
</comment>
<keyword evidence="3" id="KW-0378">Hydrolase</keyword>
<accession>A0ABQ4UB93</accession>
<protein>
    <recommendedName>
        <fullName evidence="4">VRR-NUC domain-containing protein</fullName>
    </recommendedName>
</protein>
<dbReference type="RefSeq" id="WP_238222726.1">
    <property type="nucleotide sequence ID" value="NZ_BAAADH010000001.1"/>
</dbReference>
<keyword evidence="6" id="KW-1185">Reference proteome</keyword>
<organism evidence="5 6">
    <name type="scientific">Methylorubrum aminovorans</name>
    <dbReference type="NCBI Taxonomy" id="269069"/>
    <lineage>
        <taxon>Bacteria</taxon>
        <taxon>Pseudomonadati</taxon>
        <taxon>Pseudomonadota</taxon>
        <taxon>Alphaproteobacteria</taxon>
        <taxon>Hyphomicrobiales</taxon>
        <taxon>Methylobacteriaceae</taxon>
        <taxon>Methylorubrum</taxon>
    </lineage>
</organism>
<keyword evidence="2" id="KW-0540">Nuclease</keyword>
<gene>
    <name evidence="5" type="ORF">LNAOJCKE_0925</name>
</gene>
<dbReference type="Pfam" id="PF08774">
    <property type="entry name" value="VRR_NUC"/>
    <property type="match status" value="1"/>
</dbReference>
<evidence type="ECO:0000313" key="5">
    <source>
        <dbReference type="EMBL" id="GJE63727.1"/>
    </source>
</evidence>
<dbReference type="InterPro" id="IPR011856">
    <property type="entry name" value="tRNA_endonuc-like_dom_sf"/>
</dbReference>
<evidence type="ECO:0000256" key="3">
    <source>
        <dbReference type="ARBA" id="ARBA00022801"/>
    </source>
</evidence>
<dbReference type="EMBL" id="BPRC01000001">
    <property type="protein sequence ID" value="GJE63727.1"/>
    <property type="molecule type" value="Genomic_DNA"/>
</dbReference>
<proteinExistence type="predicted"/>
<evidence type="ECO:0000313" key="6">
    <source>
        <dbReference type="Proteomes" id="UP001055039"/>
    </source>
</evidence>
<dbReference type="Proteomes" id="UP001055039">
    <property type="component" value="Unassembled WGS sequence"/>
</dbReference>
<name>A0ABQ4UB93_9HYPH</name>
<feature type="domain" description="VRR-NUC" evidence="4">
    <location>
        <begin position="13"/>
        <end position="114"/>
    </location>
</feature>
<evidence type="ECO:0000256" key="2">
    <source>
        <dbReference type="ARBA" id="ARBA00022722"/>
    </source>
</evidence>